<dbReference type="Pfam" id="PF00828">
    <property type="entry name" value="Ribosomal_L27A"/>
    <property type="match status" value="1"/>
</dbReference>
<evidence type="ECO:0000313" key="8">
    <source>
        <dbReference type="Proteomes" id="UP000178495"/>
    </source>
</evidence>
<comment type="function">
    <text evidence="4">Binds to the 23S rRNA.</text>
</comment>
<keyword evidence="4" id="KW-0694">RNA-binding</keyword>
<dbReference type="GO" id="GO:0003735">
    <property type="term" value="F:structural constituent of ribosome"/>
    <property type="evidence" value="ECO:0007669"/>
    <property type="project" value="InterPro"/>
</dbReference>
<reference evidence="7 8" key="1">
    <citation type="journal article" date="2016" name="Nat. Commun.">
        <title>Thousands of microbial genomes shed light on interconnected biogeochemical processes in an aquifer system.</title>
        <authorList>
            <person name="Anantharaman K."/>
            <person name="Brown C.T."/>
            <person name="Hug L.A."/>
            <person name="Sharon I."/>
            <person name="Castelle C.J."/>
            <person name="Probst A.J."/>
            <person name="Thomas B.C."/>
            <person name="Singh A."/>
            <person name="Wilkins M.J."/>
            <person name="Karaoz U."/>
            <person name="Brodie E.L."/>
            <person name="Williams K.H."/>
            <person name="Hubbard S.S."/>
            <person name="Banfield J.F."/>
        </authorList>
    </citation>
    <scope>NUCLEOTIDE SEQUENCE [LARGE SCALE GENOMIC DNA]</scope>
</reference>
<dbReference type="SUPFAM" id="SSF52080">
    <property type="entry name" value="Ribosomal proteins L15p and L18e"/>
    <property type="match status" value="1"/>
</dbReference>
<organism evidence="7 8">
    <name type="scientific">Candidatus Liptonbacteria bacterium RIFCSPLOWO2_01_FULL_56_20</name>
    <dbReference type="NCBI Taxonomy" id="1798652"/>
    <lineage>
        <taxon>Bacteria</taxon>
        <taxon>Candidatus Liptoniibacteriota</taxon>
    </lineage>
</organism>
<dbReference type="GO" id="GO:0019843">
    <property type="term" value="F:rRNA binding"/>
    <property type="evidence" value="ECO:0007669"/>
    <property type="project" value="UniProtKB-UniRule"/>
</dbReference>
<dbReference type="EMBL" id="MHLC01000007">
    <property type="protein sequence ID" value="OGZ01555.1"/>
    <property type="molecule type" value="Genomic_DNA"/>
</dbReference>
<evidence type="ECO:0000256" key="4">
    <source>
        <dbReference type="HAMAP-Rule" id="MF_01341"/>
    </source>
</evidence>
<feature type="compositionally biased region" description="Basic residues" evidence="5">
    <location>
        <begin position="32"/>
        <end position="44"/>
    </location>
</feature>
<evidence type="ECO:0000256" key="1">
    <source>
        <dbReference type="ARBA" id="ARBA00007320"/>
    </source>
</evidence>
<dbReference type="HAMAP" id="MF_01341">
    <property type="entry name" value="Ribosomal_uL15"/>
    <property type="match status" value="1"/>
</dbReference>
<feature type="domain" description="Large ribosomal subunit protein uL15/eL18" evidence="6">
    <location>
        <begin position="89"/>
        <end position="147"/>
    </location>
</feature>
<evidence type="ECO:0000256" key="3">
    <source>
        <dbReference type="ARBA" id="ARBA00023274"/>
    </source>
</evidence>
<dbReference type="PANTHER" id="PTHR12934:SF11">
    <property type="entry name" value="LARGE RIBOSOMAL SUBUNIT PROTEIN UL15M"/>
    <property type="match status" value="1"/>
</dbReference>
<dbReference type="InterPro" id="IPR030878">
    <property type="entry name" value="Ribosomal_uL15"/>
</dbReference>
<comment type="subunit">
    <text evidence="4">Part of the 50S ribosomal subunit.</text>
</comment>
<dbReference type="GO" id="GO:0006412">
    <property type="term" value="P:translation"/>
    <property type="evidence" value="ECO:0007669"/>
    <property type="project" value="UniProtKB-UniRule"/>
</dbReference>
<comment type="caution">
    <text evidence="7">The sequence shown here is derived from an EMBL/GenBank/DDBJ whole genome shotgun (WGS) entry which is preliminary data.</text>
</comment>
<evidence type="ECO:0000313" key="7">
    <source>
        <dbReference type="EMBL" id="OGZ01555.1"/>
    </source>
</evidence>
<dbReference type="PANTHER" id="PTHR12934">
    <property type="entry name" value="50S RIBOSOMAL PROTEIN L15"/>
    <property type="match status" value="1"/>
</dbReference>
<evidence type="ECO:0000259" key="6">
    <source>
        <dbReference type="Pfam" id="PF00828"/>
    </source>
</evidence>
<gene>
    <name evidence="4" type="primary">rplO</name>
    <name evidence="7" type="ORF">A3A43_01445</name>
</gene>
<sequence length="147" mass="16532">MRMHELQGLKKRPRKRVGRGGKRGTYSGRGLKGQKSRAGRRIRPASRDLILRLPKRRGFRNKPLYPKPFTIDIREILRRAKPLAPGGSGKVEVNKEFLRNAGLIPPRYRGDVKILGKSSVAMPLEVKGLRVSKNVKMEIEKAGGSVE</sequence>
<dbReference type="InterPro" id="IPR005749">
    <property type="entry name" value="Ribosomal_uL15_bac-type"/>
</dbReference>
<comment type="similarity">
    <text evidence="1 4">Belongs to the universal ribosomal protein uL15 family.</text>
</comment>
<dbReference type="AlphaFoldDB" id="A0A1G2CJJ7"/>
<feature type="region of interest" description="Disordered" evidence="5">
    <location>
        <begin position="1"/>
        <end position="47"/>
    </location>
</feature>
<dbReference type="InterPro" id="IPR021131">
    <property type="entry name" value="Ribosomal_uL15/eL18"/>
</dbReference>
<dbReference type="STRING" id="1798652.A3A43_01445"/>
<dbReference type="Gene3D" id="3.100.10.10">
    <property type="match status" value="1"/>
</dbReference>
<proteinExistence type="inferred from homology"/>
<dbReference type="GO" id="GO:0015934">
    <property type="term" value="C:large ribosomal subunit"/>
    <property type="evidence" value="ECO:0007669"/>
    <property type="project" value="InterPro"/>
</dbReference>
<keyword evidence="3 4" id="KW-0687">Ribonucleoprotein</keyword>
<protein>
    <recommendedName>
        <fullName evidence="4">Large ribosomal subunit protein uL15</fullName>
    </recommendedName>
</protein>
<name>A0A1G2CJJ7_9BACT</name>
<keyword evidence="2 4" id="KW-0689">Ribosomal protein</keyword>
<evidence type="ECO:0000256" key="2">
    <source>
        <dbReference type="ARBA" id="ARBA00022980"/>
    </source>
</evidence>
<accession>A0A1G2CJJ7</accession>
<keyword evidence="4" id="KW-0699">rRNA-binding</keyword>
<dbReference type="Proteomes" id="UP000178495">
    <property type="component" value="Unassembled WGS sequence"/>
</dbReference>
<dbReference type="InterPro" id="IPR036227">
    <property type="entry name" value="Ribosomal_uL15/eL18_sf"/>
</dbReference>
<feature type="compositionally biased region" description="Basic residues" evidence="5">
    <location>
        <begin position="9"/>
        <end position="22"/>
    </location>
</feature>
<evidence type="ECO:0000256" key="5">
    <source>
        <dbReference type="SAM" id="MobiDB-lite"/>
    </source>
</evidence>